<dbReference type="CDD" id="cd19544">
    <property type="entry name" value="E-C_NRPS"/>
    <property type="match status" value="1"/>
</dbReference>
<feature type="domain" description="Carrier" evidence="4">
    <location>
        <begin position="1068"/>
        <end position="1144"/>
    </location>
</feature>
<dbReference type="PROSITE" id="PS00012">
    <property type="entry name" value="PHOSPHOPANTETHEINE"/>
    <property type="match status" value="2"/>
</dbReference>
<dbReference type="CDD" id="cd19531">
    <property type="entry name" value="LCL_NRPS-like"/>
    <property type="match status" value="1"/>
</dbReference>
<dbReference type="Pfam" id="PF00668">
    <property type="entry name" value="Condensation"/>
    <property type="match status" value="2"/>
</dbReference>
<dbReference type="InterPro" id="IPR000873">
    <property type="entry name" value="AMP-dep_synth/lig_dom"/>
</dbReference>
<dbReference type="SUPFAM" id="SSF52777">
    <property type="entry name" value="CoA-dependent acyltransferases"/>
    <property type="match status" value="4"/>
</dbReference>
<dbReference type="NCBIfam" id="NF003417">
    <property type="entry name" value="PRK04813.1"/>
    <property type="match status" value="2"/>
</dbReference>
<dbReference type="GO" id="GO:0043041">
    <property type="term" value="P:amino acid activation for nonribosomal peptide biosynthetic process"/>
    <property type="evidence" value="ECO:0007669"/>
    <property type="project" value="TreeGrafter"/>
</dbReference>
<keyword evidence="3" id="KW-0597">Phosphoprotein</keyword>
<dbReference type="GO" id="GO:0003824">
    <property type="term" value="F:catalytic activity"/>
    <property type="evidence" value="ECO:0007669"/>
    <property type="project" value="InterPro"/>
</dbReference>
<dbReference type="GO" id="GO:0005737">
    <property type="term" value="C:cytoplasm"/>
    <property type="evidence" value="ECO:0007669"/>
    <property type="project" value="TreeGrafter"/>
</dbReference>
<evidence type="ECO:0000256" key="2">
    <source>
        <dbReference type="ARBA" id="ARBA00022450"/>
    </source>
</evidence>
<dbReference type="Pfam" id="PF00975">
    <property type="entry name" value="Thioesterase"/>
    <property type="match status" value="1"/>
</dbReference>
<dbReference type="Gene3D" id="3.30.559.30">
    <property type="entry name" value="Nonribosomal peptide synthetase, condensation domain"/>
    <property type="match status" value="2"/>
</dbReference>
<dbReference type="SUPFAM" id="SSF56801">
    <property type="entry name" value="Acetyl-CoA synthetase-like"/>
    <property type="match status" value="2"/>
</dbReference>
<dbReference type="Pfam" id="PF00501">
    <property type="entry name" value="AMP-binding"/>
    <property type="match status" value="2"/>
</dbReference>
<dbReference type="EMBL" id="CP019628">
    <property type="protein sequence ID" value="AQQ01007.1"/>
    <property type="molecule type" value="Genomic_DNA"/>
</dbReference>
<feature type="domain" description="Carrier" evidence="4">
    <location>
        <begin position="2163"/>
        <end position="2241"/>
    </location>
</feature>
<sequence>MSVELLFQQLQQAGVIFKSENDKITLKLPKQLDNQLKQSLASNKDALKTFLKQLYGRSNKKPRLCKAKSEHVELSFAQQRLWVIDQLQGSSAEYNMPQAYQTYGELDLDLVEQVFTKIISRHEILRTVYLHRNGEAIQKVQKKTDFCLSRHDLSGLNSEEKHQKLEQLIAEDAQTPFDLSTDLMLRVAYVNLGVLEDESSQHGFLLFNMHHIASDGWSMAVLSKEFFILYASLSQKLTESLPELPIQYRDYAQWQREWLHGDVLASQLEYWRIQLADLPALHSLPLSYIRPNKKQYVGGCLSTSLPSIVANKLQQLAQQHQLTSFMVLHAALALALSRFSTSNDIVVGTPIANRSEAELQSLIGFFVNSLVLRVNTLYETLDDYLNHIRSVHKDAQSNQDVPFEQIVETLNVCRDSAYSPLFQIVLTTNSDFGVGSGQTQKVELSELTLEPVACETPICKFDLELNLSVHEGGIDIHWTYDKALFKSEFISRLNNQLNIVLERMAQSATKLAPIELNQVSALHPDEQDKLQHLLQKKVIDLVDYRTITELFESSVTAAPDSIALVCAKQAFTYGELDRASNSLGHYLTGQGYLNTQKTIGLLLPRSAEMIVAMLAVLKVGCTYVPLNPDYPQARLDYILEDAQVDLVITIDFLSSLLANTDIVLVILNDDMSIKLPEAEDLSRYGREKLAAKPILASDPAYVIYTSGSTGYPKGVVVPHRAVSRLVTEPNFMTLNQDTVFLQAANVAFDAATLEIWGPLLNGGKCVIYPQRHIELKQLNQLIAYHNVNSLWLTSGLFSEWSKESLVDLPLQYILAGGDVLESLAVSRVQAMLPKAQLINGYGPTENTTFTCCYSIPANFDAITNVPIGLPLKGDQVLILNENSLVPYGCIGELCVSGAGLALGYLNKDDLTQQSFVNNPIYQATDSNLYKKLYRSGDLVRYNSDGIIEYMGRVDDQIKIRGFRVELGEIEQQITQLSEVTSALVVVSSDHKIKRLVAYVELSVAGQQRVEDGDYNNEQLACELKHRLPDYMVPSAFVTITAWPLTNNGKIDRKALPKADFVSEDDYQSPKNKEEKLLVEIWSELLAIEQETLSIKANFFALGGHSLLIIQLIAKLKERDYKVDTQAIFACTSLAVMAELLQPNSVNGNDFQVPGNLIPSQCDYITPEMLNLIDLSQSEIDEITAQVSGGVQNVQDIYPLAPLQQGMLAIHTLTDGRDPYVTTVAFEFSEKPLLDILLNQLNTMIARHDVLRTGILWRGRTEAVQVVLRSVSLNLEWLPVSSTQQPRQVFQNYVTHGEHRIELESSPLMQLQAMNDNGRIYVVLKVHHLLIDHVSLDILMEELALLDEDQQHQLPDAIPYRHFIARVLHNNQHQDNSAYFHDILSSYTQPAYPFGLSEVNGNGTEIVEYKTKLSIDLAERIRCLAQAKDMSPAAMFHLAWAIVIAACAGQKDVVFGTVLSGRFQGGPGVERMLGMMINTLPFRVTLAGKNALELLSSVNEGLQSLLAYEQASLSEAMRESGLEGNIPLFSAVINYRHSHDIAATDEQTDLKLLGVRERTNYPFVLSVDDLQTGFALNLQVDNKVKPENIIAYMITALEKLVLALTEDHNTTMCALSVVHEAECYQLLSALNDTQQSYQHDICIHELFEAQAAANPTDTALHFGEQTLSYGELNAKANQLAHYLRDNHHVGPESLVGLCVERSLEMVIGIWGILKAGGAYVPLDPALPSARLQYLVNDANTHVVLSVKAVTEYVELSSATVVLLDQLGSVSEHQFSTYSETNIIPSEIGLNAHNLAYMIYTSGSTGNPKGVLIEHQALHNRIDWMDREYGCDSSDKILQKTPYSFDVSVWEFVWPMLKGAQLVISKPEGHKDPSYLTELIIETGITKLHFVPSMLGVMLEHGDLGRCESIKHVFCSGEALQINHVTQFNECLPKAGLHNLYGPTEAAIDVSYWDCSQAHGSSIPIGKPIQNIQLYILDDEANLLPQGACGELHIGGDGLARGYLNRPALTEERFITNPFYNEGKFGSSARLYKTGDLVRYDSNGNIEYMGRLDHQVKIRGFRIELGEIEYQIAEHEQIDSAQVVAVTDKSGNQRLLAYAKTVVEGTSEVELIASLKQALGSELPEYMIPSRFILLSQWPQTANGKIDRKALPVSEEVDISGEYVAPQGETELILTEVWAHVLKLPSDKISRNANFFELGGHSLLVMKLVQSIDQTFKTRGIAINKVVQLPTLSAMAVIIDNHNAYEWQAIRSLTDSDTAKSVVIYLAPGAGMTSGGYMELARAMPHVQFMSLEPVGMSPNDPHIEDWDTLLSSYVEAILSHRKELVDCPEKIFLMGHSSGGAVAFDVALRLESLNCNIEVLLCECLVATDDQAEFQMSDEEKQDLMLSYAQQLKPEDSDEQLLSWINLPITQRLFAVYFQQVDWSRYYYPQHKLQGQLSMIITAELGMDYWHEKQAQLASHAKRPIKMITTEGQHVTMVKSPYVSRLAVKLNRLLSA</sequence>
<dbReference type="GO" id="GO:0044550">
    <property type="term" value="P:secondary metabolite biosynthetic process"/>
    <property type="evidence" value="ECO:0007669"/>
    <property type="project" value="TreeGrafter"/>
</dbReference>
<name>A0A1Q2H0X9_9GAMM</name>
<dbReference type="InterPro" id="IPR036736">
    <property type="entry name" value="ACP-like_sf"/>
</dbReference>
<dbReference type="InterPro" id="IPR010071">
    <property type="entry name" value="AA_adenyl_dom"/>
</dbReference>
<dbReference type="FunFam" id="2.30.38.10:FF:000001">
    <property type="entry name" value="Non-ribosomal peptide synthetase PvdI"/>
    <property type="match status" value="1"/>
</dbReference>
<protein>
    <submittedName>
        <fullName evidence="5">Non-ribosomal peptide synthetase</fullName>
    </submittedName>
</protein>
<dbReference type="Gene3D" id="1.10.1200.10">
    <property type="entry name" value="ACP-like"/>
    <property type="match status" value="2"/>
</dbReference>
<organism evidence="5 6">
    <name type="scientific">Pseudoalteromonas aliena</name>
    <dbReference type="NCBI Taxonomy" id="247523"/>
    <lineage>
        <taxon>Bacteria</taxon>
        <taxon>Pseudomonadati</taxon>
        <taxon>Pseudomonadota</taxon>
        <taxon>Gammaproteobacteria</taxon>
        <taxon>Alteromonadales</taxon>
        <taxon>Pseudoalteromonadaceae</taxon>
        <taxon>Pseudoalteromonas</taxon>
    </lineage>
</organism>
<dbReference type="RefSeq" id="WP_077537666.1">
    <property type="nucleotide sequence ID" value="NZ_CP019628.1"/>
</dbReference>
<evidence type="ECO:0000313" key="6">
    <source>
        <dbReference type="Proteomes" id="UP000188243"/>
    </source>
</evidence>
<dbReference type="InterPro" id="IPR006162">
    <property type="entry name" value="Ppantetheine_attach_site"/>
</dbReference>
<reference evidence="5 6" key="1">
    <citation type="submission" date="2017-02" db="EMBL/GenBank/DDBJ databases">
        <title>Complete genome sequence of the cold-active Pseudoalteromonas aliena strain EH1 isolated from Arctic seawater.</title>
        <authorList>
            <person name="Kim E."/>
            <person name="Heo E."/>
            <person name="Kim H."/>
            <person name="Kim D."/>
        </authorList>
    </citation>
    <scope>NUCLEOTIDE SEQUENCE [LARGE SCALE GENOMIC DNA]</scope>
    <source>
        <strain evidence="5 6">EH1</strain>
    </source>
</reference>
<dbReference type="InterPro" id="IPR025110">
    <property type="entry name" value="AMP-bd_C"/>
</dbReference>
<dbReference type="InterPro" id="IPR045851">
    <property type="entry name" value="AMP-bd_C_sf"/>
</dbReference>
<dbReference type="Gene3D" id="3.40.50.1820">
    <property type="entry name" value="alpha/beta hydrolase"/>
    <property type="match status" value="1"/>
</dbReference>
<comment type="cofactor">
    <cofactor evidence="1">
        <name>pantetheine 4'-phosphate</name>
        <dbReference type="ChEBI" id="CHEBI:47942"/>
    </cofactor>
</comment>
<dbReference type="InterPro" id="IPR001031">
    <property type="entry name" value="Thioesterase"/>
</dbReference>
<dbReference type="Pfam" id="PF00550">
    <property type="entry name" value="PP-binding"/>
    <property type="match status" value="2"/>
</dbReference>
<dbReference type="PROSITE" id="PS50075">
    <property type="entry name" value="CARRIER"/>
    <property type="match status" value="2"/>
</dbReference>
<dbReference type="FunFam" id="3.40.50.980:FF:000001">
    <property type="entry name" value="Non-ribosomal peptide synthetase"/>
    <property type="match status" value="2"/>
</dbReference>
<dbReference type="InterPro" id="IPR009081">
    <property type="entry name" value="PP-bd_ACP"/>
</dbReference>
<dbReference type="Proteomes" id="UP000188243">
    <property type="component" value="Chromosome"/>
</dbReference>
<dbReference type="InterPro" id="IPR020845">
    <property type="entry name" value="AMP-binding_CS"/>
</dbReference>
<dbReference type="PROSITE" id="PS00455">
    <property type="entry name" value="AMP_BINDING"/>
    <property type="match status" value="2"/>
</dbReference>
<dbReference type="Gene3D" id="2.30.38.10">
    <property type="entry name" value="Luciferase, Domain 3"/>
    <property type="match status" value="2"/>
</dbReference>
<dbReference type="KEGG" id="paln:B0W48_15260"/>
<dbReference type="Gene3D" id="3.30.300.30">
    <property type="match status" value="2"/>
</dbReference>
<dbReference type="InterPro" id="IPR023213">
    <property type="entry name" value="CAT-like_dom_sf"/>
</dbReference>
<dbReference type="FunFam" id="3.30.300.30:FF:000015">
    <property type="entry name" value="Nonribosomal peptide synthase SidD"/>
    <property type="match status" value="2"/>
</dbReference>
<dbReference type="CDD" id="cd12117">
    <property type="entry name" value="A_NRPS_Srf_like"/>
    <property type="match status" value="1"/>
</dbReference>
<dbReference type="InterPro" id="IPR001242">
    <property type="entry name" value="Condensation_dom"/>
</dbReference>
<dbReference type="STRING" id="247523.B0W48_15260"/>
<proteinExistence type="predicted"/>
<gene>
    <name evidence="5" type="ORF">B0W48_15260</name>
</gene>
<dbReference type="CDD" id="cd05930">
    <property type="entry name" value="A_NRPS"/>
    <property type="match status" value="1"/>
</dbReference>
<dbReference type="PANTHER" id="PTHR45527:SF1">
    <property type="entry name" value="FATTY ACID SYNTHASE"/>
    <property type="match status" value="1"/>
</dbReference>
<evidence type="ECO:0000256" key="1">
    <source>
        <dbReference type="ARBA" id="ARBA00001957"/>
    </source>
</evidence>
<dbReference type="NCBIfam" id="TIGR01733">
    <property type="entry name" value="AA-adenyl-dom"/>
    <property type="match status" value="2"/>
</dbReference>
<dbReference type="Pfam" id="PF13193">
    <property type="entry name" value="AMP-binding_C"/>
    <property type="match status" value="2"/>
</dbReference>
<evidence type="ECO:0000259" key="4">
    <source>
        <dbReference type="PROSITE" id="PS50075"/>
    </source>
</evidence>
<evidence type="ECO:0000256" key="3">
    <source>
        <dbReference type="ARBA" id="ARBA00022553"/>
    </source>
</evidence>
<dbReference type="InterPro" id="IPR029058">
    <property type="entry name" value="AB_hydrolase_fold"/>
</dbReference>
<dbReference type="PANTHER" id="PTHR45527">
    <property type="entry name" value="NONRIBOSOMAL PEPTIDE SYNTHETASE"/>
    <property type="match status" value="1"/>
</dbReference>
<accession>A0A1Q2H0X9</accession>
<dbReference type="SUPFAM" id="SSF53474">
    <property type="entry name" value="alpha/beta-Hydrolases"/>
    <property type="match status" value="1"/>
</dbReference>
<dbReference type="GO" id="GO:0031177">
    <property type="term" value="F:phosphopantetheine binding"/>
    <property type="evidence" value="ECO:0007669"/>
    <property type="project" value="TreeGrafter"/>
</dbReference>
<dbReference type="Gene3D" id="3.40.50.980">
    <property type="match status" value="4"/>
</dbReference>
<dbReference type="FunFam" id="3.40.50.980:FF:000002">
    <property type="entry name" value="Enterobactin synthetase component F"/>
    <property type="match status" value="1"/>
</dbReference>
<dbReference type="SUPFAM" id="SSF47336">
    <property type="entry name" value="ACP-like"/>
    <property type="match status" value="2"/>
</dbReference>
<dbReference type="FunFam" id="3.40.50.12780:FF:000012">
    <property type="entry name" value="Non-ribosomal peptide synthetase"/>
    <property type="match status" value="1"/>
</dbReference>
<dbReference type="Gene3D" id="3.30.559.10">
    <property type="entry name" value="Chloramphenicol acetyltransferase-like domain"/>
    <property type="match status" value="2"/>
</dbReference>
<keyword evidence="2" id="KW-0596">Phosphopantetheine</keyword>
<evidence type="ECO:0000313" key="5">
    <source>
        <dbReference type="EMBL" id="AQQ01007.1"/>
    </source>
</evidence>